<evidence type="ECO:0000256" key="1">
    <source>
        <dbReference type="SAM" id="MobiDB-lite"/>
    </source>
</evidence>
<dbReference type="Proteomes" id="UP000294003">
    <property type="component" value="Unassembled WGS sequence"/>
</dbReference>
<sequence>MLRLLVEYQEAGLSLANHHLGIFAAAHIYNALRQHKMLDRPWPIMDRIIKPCRRALFADAIPTKAEDTVKRFTYIVDLTQKRFFQGEKFKLREPASIQPLRSQLDLAVTSDRALWQIEQRTEELLSEKQDQQSKNLPRVSRAIQYRKRQMTPDKLVGNAQEAVSRGLGCPVDRLHSDHPAVPRTKRRVPADMERGAGGGGHDLRFEPGSTNNDSALLIVCHEALDESRNVREMGIYTYHPGDGDGRGKKGGDDDPDDPEPPRHGPARRRQAPPPSSPDRRDDKSLQGGAVDGNANGPAPSWSSIPLVIHRASTAAELEALLAGTTYAVMDFYTGYDGTHGRMSPRHASLAAAHGVPGVPAFGRANRDDMPDAAARYCKEDENGNGAKESSPATRQKQKQQA</sequence>
<feature type="compositionally biased region" description="Basic and acidic residues" evidence="1">
    <location>
        <begin position="241"/>
        <end position="252"/>
    </location>
</feature>
<accession>A0ABY0H3P4</accession>
<evidence type="ECO:0000313" key="3">
    <source>
        <dbReference type="Proteomes" id="UP000294003"/>
    </source>
</evidence>
<protein>
    <submittedName>
        <fullName evidence="2">Uncharacterized protein</fullName>
    </submittedName>
</protein>
<keyword evidence="3" id="KW-1185">Reference proteome</keyword>
<feature type="region of interest" description="Disordered" evidence="1">
    <location>
        <begin position="235"/>
        <end position="300"/>
    </location>
</feature>
<name>A0ABY0H3P4_9PEZI</name>
<evidence type="ECO:0000313" key="2">
    <source>
        <dbReference type="EMBL" id="RYO80856.1"/>
    </source>
</evidence>
<feature type="region of interest" description="Disordered" evidence="1">
    <location>
        <begin position="169"/>
        <end position="208"/>
    </location>
</feature>
<dbReference type="EMBL" id="QJNS01000275">
    <property type="protein sequence ID" value="RYO80856.1"/>
    <property type="molecule type" value="Genomic_DNA"/>
</dbReference>
<comment type="caution">
    <text evidence="2">The sequence shown here is derived from an EMBL/GenBank/DDBJ whole genome shotgun (WGS) entry which is preliminary data.</text>
</comment>
<gene>
    <name evidence="2" type="ORF">DL762_007429</name>
</gene>
<proteinExistence type="predicted"/>
<feature type="region of interest" description="Disordered" evidence="1">
    <location>
        <begin position="361"/>
        <end position="401"/>
    </location>
</feature>
<organism evidence="2 3">
    <name type="scientific">Monosporascus cannonballus</name>
    <dbReference type="NCBI Taxonomy" id="155416"/>
    <lineage>
        <taxon>Eukaryota</taxon>
        <taxon>Fungi</taxon>
        <taxon>Dikarya</taxon>
        <taxon>Ascomycota</taxon>
        <taxon>Pezizomycotina</taxon>
        <taxon>Sordariomycetes</taxon>
        <taxon>Xylariomycetidae</taxon>
        <taxon>Xylariales</taxon>
        <taxon>Xylariales incertae sedis</taxon>
        <taxon>Monosporascus</taxon>
    </lineage>
</organism>
<feature type="compositionally biased region" description="Polar residues" evidence="1">
    <location>
        <begin position="390"/>
        <end position="401"/>
    </location>
</feature>
<reference evidence="2 3" key="1">
    <citation type="submission" date="2018-06" db="EMBL/GenBank/DDBJ databases">
        <title>Complete Genomes of Monosporascus.</title>
        <authorList>
            <person name="Robinson A.J."/>
            <person name="Natvig D.O."/>
        </authorList>
    </citation>
    <scope>NUCLEOTIDE SEQUENCE [LARGE SCALE GENOMIC DNA]</scope>
    <source>
        <strain evidence="2 3">CBS 609.92</strain>
    </source>
</reference>